<dbReference type="CDD" id="cd09917">
    <property type="entry name" value="F-box_SF"/>
    <property type="match status" value="1"/>
</dbReference>
<dbReference type="InterPro" id="IPR036047">
    <property type="entry name" value="F-box-like_dom_sf"/>
</dbReference>
<dbReference type="InterPro" id="IPR001810">
    <property type="entry name" value="F-box_dom"/>
</dbReference>
<accession>A0A9J6BC33</accession>
<dbReference type="SMART" id="SM00256">
    <property type="entry name" value="FBOX"/>
    <property type="match status" value="1"/>
</dbReference>
<dbReference type="PROSITE" id="PS50181">
    <property type="entry name" value="FBOX"/>
    <property type="match status" value="1"/>
</dbReference>
<comment type="caution">
    <text evidence="2">The sequence shown here is derived from an EMBL/GenBank/DDBJ whole genome shotgun (WGS) entry which is preliminary data.</text>
</comment>
<evidence type="ECO:0000259" key="1">
    <source>
        <dbReference type="PROSITE" id="PS50181"/>
    </source>
</evidence>
<dbReference type="Gene3D" id="1.20.1280.50">
    <property type="match status" value="1"/>
</dbReference>
<sequence>MDLLPKEIFLEIFKYLSSSDLIALTEVCSTFNQLISSTERLLDKIPVYLQYSQSRIDLARSQYSEISNLIINGIRFGRRKYTKIFIGEIDKEILIKISEILGENVHEVVFKRGNHELETVAKILLNFKNVRKLKFCRRSVRSEILQLKSEIPILNIDELLLENIGSQVFRVLAASKVKKLECTIGRRICQHEFIPEEVGQFLTLQNDLKELKLERIAWNINDMLENENINQMKFKLTSLSLNDVIIDDSNIFTNFMRPHFDSLKKLELVRIEEFNFSQVLRQMTALKELKVISTWLDIFRPFDNVVKLEIEYPHVLKFFPNLKELKISCAIFGPYQIHLWNEYIAHPQLTSIEIGNLSMLNFPHLPTLRKLKLKNIERIYVEVFYQNPQIEELVIEKREGRIMRYDYEIDFISSRLPNLKLLEIVGGKVCRRYLDLAKERCKKLKYLRLIDVDVVAS</sequence>
<dbReference type="Proteomes" id="UP001107558">
    <property type="component" value="Chromosome 4"/>
</dbReference>
<dbReference type="SUPFAM" id="SSF81383">
    <property type="entry name" value="F-box domain"/>
    <property type="match status" value="1"/>
</dbReference>
<proteinExistence type="predicted"/>
<evidence type="ECO:0000313" key="3">
    <source>
        <dbReference type="Proteomes" id="UP001107558"/>
    </source>
</evidence>
<dbReference type="InterPro" id="IPR032675">
    <property type="entry name" value="LRR_dom_sf"/>
</dbReference>
<gene>
    <name evidence="2" type="ORF">PVAND_015206</name>
</gene>
<dbReference type="EMBL" id="JADBJN010000004">
    <property type="protein sequence ID" value="KAG5667215.1"/>
    <property type="molecule type" value="Genomic_DNA"/>
</dbReference>
<dbReference type="AlphaFoldDB" id="A0A9J6BC33"/>
<dbReference type="SUPFAM" id="SSF52047">
    <property type="entry name" value="RNI-like"/>
    <property type="match status" value="1"/>
</dbReference>
<keyword evidence="3" id="KW-1185">Reference proteome</keyword>
<protein>
    <recommendedName>
        <fullName evidence="1">F-box domain-containing protein</fullName>
    </recommendedName>
</protein>
<dbReference type="Pfam" id="PF12937">
    <property type="entry name" value="F-box-like"/>
    <property type="match status" value="1"/>
</dbReference>
<organism evidence="2 3">
    <name type="scientific">Polypedilum vanderplanki</name>
    <name type="common">Sleeping chironomid midge</name>
    <dbReference type="NCBI Taxonomy" id="319348"/>
    <lineage>
        <taxon>Eukaryota</taxon>
        <taxon>Metazoa</taxon>
        <taxon>Ecdysozoa</taxon>
        <taxon>Arthropoda</taxon>
        <taxon>Hexapoda</taxon>
        <taxon>Insecta</taxon>
        <taxon>Pterygota</taxon>
        <taxon>Neoptera</taxon>
        <taxon>Endopterygota</taxon>
        <taxon>Diptera</taxon>
        <taxon>Nematocera</taxon>
        <taxon>Chironomoidea</taxon>
        <taxon>Chironomidae</taxon>
        <taxon>Chironominae</taxon>
        <taxon>Polypedilum</taxon>
        <taxon>Polypedilum</taxon>
    </lineage>
</organism>
<reference evidence="2" key="1">
    <citation type="submission" date="2021-03" db="EMBL/GenBank/DDBJ databases">
        <title>Chromosome level genome of the anhydrobiotic midge Polypedilum vanderplanki.</title>
        <authorList>
            <person name="Yoshida Y."/>
            <person name="Kikawada T."/>
            <person name="Gusev O."/>
        </authorList>
    </citation>
    <scope>NUCLEOTIDE SEQUENCE</scope>
    <source>
        <strain evidence="2">NIAS01</strain>
        <tissue evidence="2">Whole body or cell culture</tissue>
    </source>
</reference>
<evidence type="ECO:0000313" key="2">
    <source>
        <dbReference type="EMBL" id="KAG5667215.1"/>
    </source>
</evidence>
<dbReference type="OrthoDB" id="3219396at2759"/>
<name>A0A9J6BC33_POLVA</name>
<feature type="domain" description="F-box" evidence="1">
    <location>
        <begin position="1"/>
        <end position="45"/>
    </location>
</feature>
<dbReference type="Gene3D" id="3.80.10.10">
    <property type="entry name" value="Ribonuclease Inhibitor"/>
    <property type="match status" value="1"/>
</dbReference>